<dbReference type="Proteomes" id="UP001165063">
    <property type="component" value="Unassembled WGS sequence"/>
</dbReference>
<evidence type="ECO:0000256" key="3">
    <source>
        <dbReference type="ARBA" id="ARBA00023274"/>
    </source>
</evidence>
<keyword evidence="2" id="KW-0689">Ribosomal protein</keyword>
<organism evidence="5 6">
    <name type="scientific">Ambrosiozyma monospora</name>
    <name type="common">Yeast</name>
    <name type="synonym">Endomycopsis monosporus</name>
    <dbReference type="NCBI Taxonomy" id="43982"/>
    <lineage>
        <taxon>Eukaryota</taxon>
        <taxon>Fungi</taxon>
        <taxon>Dikarya</taxon>
        <taxon>Ascomycota</taxon>
        <taxon>Saccharomycotina</taxon>
        <taxon>Pichiomycetes</taxon>
        <taxon>Pichiales</taxon>
        <taxon>Pichiaceae</taxon>
        <taxon>Ambrosiozyma</taxon>
    </lineage>
</organism>
<dbReference type="EMBL" id="BSXU01001353">
    <property type="protein sequence ID" value="GMG26537.1"/>
    <property type="molecule type" value="Genomic_DNA"/>
</dbReference>
<proteinExistence type="inferred from homology"/>
<dbReference type="InterPro" id="IPR012677">
    <property type="entry name" value="Nucleotide-bd_a/b_plait_sf"/>
</dbReference>
<dbReference type="Pfam" id="PF00276">
    <property type="entry name" value="Ribosomal_L23"/>
    <property type="match status" value="1"/>
</dbReference>
<dbReference type="GO" id="GO:0005762">
    <property type="term" value="C:mitochondrial large ribosomal subunit"/>
    <property type="evidence" value="ECO:0007669"/>
    <property type="project" value="TreeGrafter"/>
</dbReference>
<dbReference type="InterPro" id="IPR012678">
    <property type="entry name" value="Ribosomal_uL23/eL15/eS24_sf"/>
</dbReference>
<dbReference type="GO" id="GO:0032543">
    <property type="term" value="P:mitochondrial translation"/>
    <property type="evidence" value="ECO:0007669"/>
    <property type="project" value="TreeGrafter"/>
</dbReference>
<gene>
    <name evidence="5" type="ORF">Amon01_000329000</name>
</gene>
<evidence type="ECO:0000313" key="5">
    <source>
        <dbReference type="EMBL" id="GMG26537.1"/>
    </source>
</evidence>
<dbReference type="SUPFAM" id="SSF54189">
    <property type="entry name" value="Ribosomal proteins S24e, L23 and L15e"/>
    <property type="match status" value="1"/>
</dbReference>
<name>A0A9W6YWA2_AMBMO</name>
<evidence type="ECO:0000256" key="4">
    <source>
        <dbReference type="ARBA" id="ARBA00039977"/>
    </source>
</evidence>
<evidence type="ECO:0000256" key="2">
    <source>
        <dbReference type="ARBA" id="ARBA00022980"/>
    </source>
</evidence>
<sequence length="254" mass="29355">MISSIIPITRPFLKSTTTTLFTQGSKRTIVQGRFKPFAEKPKPNPAREQRATQSKAIAKLVRESLEKDEPNFTQGSKKIYFPSATITLLRPNAKHTPNQAKFIVPKSFNKLDLRDYLFNIYGLRVSYISSTLMPAKFTRSLPQPYRPRFRAPQIKKMTVDLLEPFVWPAETKAFKEELELVKQLKMYREERHSAVGSDKAKPSKAFGGIIHPKPRAMNFVPLKLKRKMRNTKRRDISSRKFLEAEKLIAQHIQL</sequence>
<protein>
    <recommendedName>
        <fullName evidence="4">Large ribosomal subunit protein uL23m</fullName>
    </recommendedName>
</protein>
<dbReference type="InterPro" id="IPR013025">
    <property type="entry name" value="Ribosomal_uL23-like"/>
</dbReference>
<keyword evidence="3" id="KW-0687">Ribonucleoprotein</keyword>
<dbReference type="OrthoDB" id="275582at2759"/>
<evidence type="ECO:0000313" key="6">
    <source>
        <dbReference type="Proteomes" id="UP001165063"/>
    </source>
</evidence>
<dbReference type="PANTHER" id="PTHR12059">
    <property type="entry name" value="RIBOSOMAL PROTEIN L23-RELATED"/>
    <property type="match status" value="1"/>
</dbReference>
<evidence type="ECO:0000256" key="1">
    <source>
        <dbReference type="ARBA" id="ARBA00006700"/>
    </source>
</evidence>
<comment type="caution">
    <text evidence="5">The sequence shown here is derived from an EMBL/GenBank/DDBJ whole genome shotgun (WGS) entry which is preliminary data.</text>
</comment>
<dbReference type="GO" id="GO:0003735">
    <property type="term" value="F:structural constituent of ribosome"/>
    <property type="evidence" value="ECO:0007669"/>
    <property type="project" value="InterPro"/>
</dbReference>
<dbReference type="Gene3D" id="3.30.70.330">
    <property type="match status" value="1"/>
</dbReference>
<comment type="similarity">
    <text evidence="1">Belongs to the universal ribosomal protein uL23 family.</text>
</comment>
<dbReference type="PANTHER" id="PTHR12059:SF5">
    <property type="entry name" value="LARGE RIBOSOMAL SUBUNIT PROTEIN UL23M"/>
    <property type="match status" value="1"/>
</dbReference>
<reference evidence="5" key="1">
    <citation type="submission" date="2023-04" db="EMBL/GenBank/DDBJ databases">
        <title>Ambrosiozyma monospora NBRC 1965.</title>
        <authorList>
            <person name="Ichikawa N."/>
            <person name="Sato H."/>
            <person name="Tonouchi N."/>
        </authorList>
    </citation>
    <scope>NUCLEOTIDE SEQUENCE</scope>
    <source>
        <strain evidence="5">NBRC 1965</strain>
    </source>
</reference>
<keyword evidence="6" id="KW-1185">Reference proteome</keyword>
<dbReference type="AlphaFoldDB" id="A0A9W6YWA2"/>
<accession>A0A9W6YWA2</accession>